<dbReference type="SUPFAM" id="SSF53474">
    <property type="entry name" value="alpha/beta-Hydrolases"/>
    <property type="match status" value="1"/>
</dbReference>
<protein>
    <submittedName>
        <fullName evidence="2">DUF6351 family protein</fullName>
    </submittedName>
</protein>
<evidence type="ECO:0000313" key="2">
    <source>
        <dbReference type="EMBL" id="MFK4752034.1"/>
    </source>
</evidence>
<dbReference type="Proteomes" id="UP001620597">
    <property type="component" value="Unassembled WGS sequence"/>
</dbReference>
<reference evidence="2 3" key="1">
    <citation type="submission" date="2024-03" db="EMBL/GenBank/DDBJ databases">
        <title>High-quality draft genome sequence of Oceanobacter sp. wDCs-4.</title>
        <authorList>
            <person name="Dong C."/>
        </authorList>
    </citation>
    <scope>NUCLEOTIDE SEQUENCE [LARGE SCALE GENOMIC DNA]</scope>
    <source>
        <strain evidence="3">wDCs-4</strain>
    </source>
</reference>
<gene>
    <name evidence="2" type="ORF">WG929_06405</name>
</gene>
<accession>A0ABW8NGH9</accession>
<organism evidence="2 3">
    <name type="scientific">Oceanobacter antarcticus</name>
    <dbReference type="NCBI Taxonomy" id="3133425"/>
    <lineage>
        <taxon>Bacteria</taxon>
        <taxon>Pseudomonadati</taxon>
        <taxon>Pseudomonadota</taxon>
        <taxon>Gammaproteobacteria</taxon>
        <taxon>Oceanospirillales</taxon>
        <taxon>Oceanospirillaceae</taxon>
        <taxon>Oceanobacter</taxon>
    </lineage>
</organism>
<evidence type="ECO:0000259" key="1">
    <source>
        <dbReference type="Pfam" id="PF19878"/>
    </source>
</evidence>
<dbReference type="InterPro" id="IPR029058">
    <property type="entry name" value="AB_hydrolase_fold"/>
</dbReference>
<keyword evidence="3" id="KW-1185">Reference proteome</keyword>
<dbReference type="InterPro" id="IPR045556">
    <property type="entry name" value="DUF6351"/>
</dbReference>
<dbReference type="EMBL" id="JBBKTX010000006">
    <property type="protein sequence ID" value="MFK4752034.1"/>
    <property type="molecule type" value="Genomic_DNA"/>
</dbReference>
<proteinExistence type="predicted"/>
<feature type="domain" description="DUF6351" evidence="1">
    <location>
        <begin position="99"/>
        <end position="746"/>
    </location>
</feature>
<comment type="caution">
    <text evidence="2">The sequence shown here is derived from an EMBL/GenBank/DDBJ whole genome shotgun (WGS) entry which is preliminary data.</text>
</comment>
<evidence type="ECO:0000313" key="3">
    <source>
        <dbReference type="Proteomes" id="UP001620597"/>
    </source>
</evidence>
<sequence length="752" mass="83833">MKLVFAAISLVAVLLLAGYFYVEELVKDALDSTELPGVEQIPAASRVLSLPSYTGLSPSQIIRPPETFHFPIPYGSEGPITPLFALTTRQSDGSTQQVPPLYPFLCQSLESGLGQPRVDNQQRLGVAVYRENADGSRTNEVIGYSKDCGLPTRLHYFVEDPASANPAKPDFVRFDDQLPTSDAGVSSTAASLWIRMETGTINRFIYVVMMPVGNADQPDAIDKSRWNGKLVYNFKGAVGIGFQQGEARLQRLLRDMKPALEQGFAVVYSTGTETDFHYNVWLQEDTALRLKQQFISRYGKPDYTIGFGDSGGGLQQYLLAQNRPGLIDGGVAIIAYPDMVTQVTYGLDCELLEYYFDHLATDRDFWRNPQHRSLVEGLSYTNDFQPGVVDYLSWAASLMRLEWPVIPAGTTECAHSWRGISASVNNPRFNTHYPRYSTAVNAATDWNHWQDLRQVYGTDAQGYGLLPSDNRGVQYGLNAWKNGLISAAQFFDLNRKIGGWKPQPEMQQAHLWLASNDDSWRRFSPYGEHNMTHEGHLMSLAPRSTGSRKAAKAAWLSGNVFSGKLDIPLIDVRPYQDAKPDMHHSWSAISSRSRIIARNGFNRWQSIWMSEPGYKARWDAFAAMDRWLSERRTGKLARDTIPAYASDRCMNQQGELIASGDDVWDGHWNNHPDGTCTRQMPFFQSSRQAAGDDARATTLMCQRIPVAEAIKSGLYKPLDVTAFAAQLATVFPDGVCDFRLPGLGEQPLPASG</sequence>
<dbReference type="RefSeq" id="WP_416205373.1">
    <property type="nucleotide sequence ID" value="NZ_JBBKTX010000006.1"/>
</dbReference>
<dbReference type="Pfam" id="PF19878">
    <property type="entry name" value="DUF6351"/>
    <property type="match status" value="1"/>
</dbReference>
<name>A0ABW8NGH9_9GAMM</name>